<reference evidence="1 2" key="1">
    <citation type="submission" date="2014-12" db="EMBL/GenBank/DDBJ databases">
        <title>Genome sequencing of Alteromonas marina AD001.</title>
        <authorList>
            <person name="Adrian T.G.S."/>
            <person name="Chan K.G."/>
        </authorList>
    </citation>
    <scope>NUCLEOTIDE SEQUENCE [LARGE SCALE GENOMIC DNA]</scope>
    <source>
        <strain evidence="1 2">AD001</strain>
    </source>
</reference>
<dbReference type="InterPro" id="IPR011990">
    <property type="entry name" value="TPR-like_helical_dom_sf"/>
</dbReference>
<organism evidence="1 2">
    <name type="scientific">Alteromonas marina</name>
    <dbReference type="NCBI Taxonomy" id="203795"/>
    <lineage>
        <taxon>Bacteria</taxon>
        <taxon>Pseudomonadati</taxon>
        <taxon>Pseudomonadota</taxon>
        <taxon>Gammaproteobacteria</taxon>
        <taxon>Alteromonadales</taxon>
        <taxon>Alteromonadaceae</taxon>
        <taxon>Alteromonas/Salinimonas group</taxon>
        <taxon>Alteromonas</taxon>
    </lineage>
</organism>
<protein>
    <recommendedName>
        <fullName evidence="3">MalT-like TPR region domain-containing protein</fullName>
    </recommendedName>
</protein>
<proteinExistence type="predicted"/>
<accession>A0A0B3XRJ8</accession>
<evidence type="ECO:0000313" key="2">
    <source>
        <dbReference type="Proteomes" id="UP000031197"/>
    </source>
</evidence>
<dbReference type="Proteomes" id="UP000031197">
    <property type="component" value="Unassembled WGS sequence"/>
</dbReference>
<dbReference type="SUPFAM" id="SSF48452">
    <property type="entry name" value="TPR-like"/>
    <property type="match status" value="1"/>
</dbReference>
<comment type="caution">
    <text evidence="1">The sequence shown here is derived from an EMBL/GenBank/DDBJ whole genome shotgun (WGS) entry which is preliminary data.</text>
</comment>
<keyword evidence="2" id="KW-1185">Reference proteome</keyword>
<name>A0A0B3XRJ8_9ALTE</name>
<dbReference type="Gene3D" id="1.25.40.10">
    <property type="entry name" value="Tetratricopeptide repeat domain"/>
    <property type="match status" value="1"/>
</dbReference>
<dbReference type="Pfam" id="PF13424">
    <property type="entry name" value="TPR_12"/>
    <property type="match status" value="1"/>
</dbReference>
<dbReference type="EMBL" id="JWLW01000023">
    <property type="protein sequence ID" value="KHT50781.1"/>
    <property type="molecule type" value="Genomic_DNA"/>
</dbReference>
<sequence>MAYEMAIQFKTQISAPHIAGLIGIVYLELTRYEDARNYLLEAYDFSKKKNNALIQGRFAEKIALVEYELLNADSSEKYFDQAIEIAQRSKDTPLLARSLLGKGKMLLRLADKEKSIEVVRSYYETALLLASNLDNKALYFDALLALSKLALSNGDIDIALTMY</sequence>
<gene>
    <name evidence="1" type="ORF">RJ41_13465</name>
</gene>
<evidence type="ECO:0000313" key="1">
    <source>
        <dbReference type="EMBL" id="KHT50781.1"/>
    </source>
</evidence>
<dbReference type="AlphaFoldDB" id="A0A0B3XRJ8"/>
<evidence type="ECO:0008006" key="3">
    <source>
        <dbReference type="Google" id="ProtNLM"/>
    </source>
</evidence>